<evidence type="ECO:0000313" key="7">
    <source>
        <dbReference type="EMBL" id="MXV64544.1"/>
    </source>
</evidence>
<keyword evidence="2" id="KW-0067">ATP-binding</keyword>
<dbReference type="OrthoDB" id="163527at2157"/>
<dbReference type="GO" id="GO:0004016">
    <property type="term" value="F:adenylate cyclase activity"/>
    <property type="evidence" value="ECO:0007669"/>
    <property type="project" value="TreeGrafter"/>
</dbReference>
<dbReference type="GO" id="GO:0005737">
    <property type="term" value="C:cytoplasm"/>
    <property type="evidence" value="ECO:0007669"/>
    <property type="project" value="TreeGrafter"/>
</dbReference>
<dbReference type="Pfam" id="PF13191">
    <property type="entry name" value="AAA_16"/>
    <property type="match status" value="1"/>
</dbReference>
<organism evidence="7 8">
    <name type="scientific">Natronorubrum halalkaliphilum</name>
    <dbReference type="NCBI Taxonomy" id="2691917"/>
    <lineage>
        <taxon>Archaea</taxon>
        <taxon>Methanobacteriati</taxon>
        <taxon>Methanobacteriota</taxon>
        <taxon>Stenosarchaea group</taxon>
        <taxon>Halobacteria</taxon>
        <taxon>Halobacteriales</taxon>
        <taxon>Natrialbaceae</taxon>
        <taxon>Natronorubrum</taxon>
    </lineage>
</organism>
<dbReference type="InterPro" id="IPR011990">
    <property type="entry name" value="TPR-like_helical_dom_sf"/>
</dbReference>
<feature type="domain" description="Orc1-like AAA ATPase" evidence="6">
    <location>
        <begin position="145"/>
        <end position="306"/>
    </location>
</feature>
<feature type="region of interest" description="Disordered" evidence="5">
    <location>
        <begin position="1069"/>
        <end position="1096"/>
    </location>
</feature>
<evidence type="ECO:0000256" key="3">
    <source>
        <dbReference type="PROSITE-ProRule" id="PRU00339"/>
    </source>
</evidence>
<feature type="coiled-coil region" evidence="4">
    <location>
        <begin position="815"/>
        <end position="849"/>
    </location>
</feature>
<dbReference type="RefSeq" id="WP_160067939.1">
    <property type="nucleotide sequence ID" value="NZ_WUYX01000071.1"/>
</dbReference>
<evidence type="ECO:0000259" key="6">
    <source>
        <dbReference type="Pfam" id="PF13191"/>
    </source>
</evidence>
<dbReference type="Gene3D" id="3.40.50.300">
    <property type="entry name" value="P-loop containing nucleotide triphosphate hydrolases"/>
    <property type="match status" value="1"/>
</dbReference>
<dbReference type="Proteomes" id="UP000434101">
    <property type="component" value="Unassembled WGS sequence"/>
</dbReference>
<gene>
    <name evidence="7" type="ORF">GS429_21205</name>
</gene>
<dbReference type="PANTHER" id="PTHR16305:SF28">
    <property type="entry name" value="GUANYLATE CYCLASE DOMAIN-CONTAINING PROTEIN"/>
    <property type="match status" value="1"/>
</dbReference>
<evidence type="ECO:0000256" key="1">
    <source>
        <dbReference type="ARBA" id="ARBA00022741"/>
    </source>
</evidence>
<evidence type="ECO:0000256" key="4">
    <source>
        <dbReference type="SAM" id="Coils"/>
    </source>
</evidence>
<dbReference type="SUPFAM" id="SSF48452">
    <property type="entry name" value="TPR-like"/>
    <property type="match status" value="4"/>
</dbReference>
<dbReference type="GO" id="GO:0005524">
    <property type="term" value="F:ATP binding"/>
    <property type="evidence" value="ECO:0007669"/>
    <property type="project" value="UniProtKB-KW"/>
</dbReference>
<name>A0A6B0VT58_9EURY</name>
<proteinExistence type="predicted"/>
<comment type="caution">
    <text evidence="7">The sequence shown here is derived from an EMBL/GenBank/DDBJ whole genome shotgun (WGS) entry which is preliminary data.</text>
</comment>
<dbReference type="PROSITE" id="PS50005">
    <property type="entry name" value="TPR"/>
    <property type="match status" value="2"/>
</dbReference>
<keyword evidence="3" id="KW-0802">TPR repeat</keyword>
<keyword evidence="4" id="KW-0175">Coiled coil</keyword>
<dbReference type="Gene3D" id="1.25.40.10">
    <property type="entry name" value="Tetratricopeptide repeat domain"/>
    <property type="match status" value="3"/>
</dbReference>
<dbReference type="SMART" id="SM00028">
    <property type="entry name" value="TPR"/>
    <property type="match status" value="8"/>
</dbReference>
<dbReference type="EMBL" id="WUYX01000071">
    <property type="protein sequence ID" value="MXV64544.1"/>
    <property type="molecule type" value="Genomic_DNA"/>
</dbReference>
<evidence type="ECO:0000256" key="2">
    <source>
        <dbReference type="ARBA" id="ARBA00022840"/>
    </source>
</evidence>
<feature type="region of interest" description="Disordered" evidence="5">
    <location>
        <begin position="215"/>
        <end position="245"/>
    </location>
</feature>
<dbReference type="SUPFAM" id="SSF52540">
    <property type="entry name" value="P-loop containing nucleoside triphosphate hydrolases"/>
    <property type="match status" value="1"/>
</dbReference>
<accession>A0A6B0VT58</accession>
<evidence type="ECO:0000313" key="8">
    <source>
        <dbReference type="Proteomes" id="UP000434101"/>
    </source>
</evidence>
<protein>
    <submittedName>
        <fullName evidence="7">Tetratricopeptide repeat protein</fullName>
    </submittedName>
</protein>
<sequence length="1096" mass="121114">MTACDLGDLVLLALHECHPGDESESALGTPSRTIASAVGLEDTLASRLRLASTLSTLECEGLVVADDGADGETERYRLTDAGRQRAADRRDQFAPERVTVVTADERRELPLRAVSEQYDVSLVTALSMRSPDGTVYLESDLEPAFVGREGERERLHGVLEHADAGALSVALVAGEPGIGKTTLVERLCADADDRGFETAIGRSRRGGGGPYHAFRDALDTGQDDSAGQTPLPFPAAEPTPAAAHDEETYETQLATFYDGVTDWLEDRARERPLVVVLEDLQWADAATVDLLEHVLETVDDVPLAVICTCRASALGSDALAAIRERAESAETGVRLELGPLGSDAITDLVERHVGRRGVPETFVDSIAEETGGNPLFVSETVENMLEDGTIDPTHDYYPEHPDDVVVADVVQTTIGTRIESLEAETRTVLEAGAVIGEVVPIERLRVATGDAESTLQAHVRRLLEARLWQRADDSTYRFASDVVRSVVIDTIDDERSARLHRTLADAMADEDSRASHATIAYHYAQGDEPGCALDHWITAGDRAQRLYAHADAVKWYERALPIARDLERDEAVLELLESLGDVYYTRGEYDAADRHFRYIRDRTDNPERTRRTYRYQARVRFERGEYEATERYASAGLDVGSDDVTTEVCWLHDYHASAHMKRGDVEQALEGFRTQRTLAARIEDDLLLGRASQNLGTCYMLQGEMDRAIEHYDRAVSLLETAGDDRELARCLNDLGITYYRQDRLRLARETFQRSRDLAAKTGSSRVMLLALNNLGLVAGLQARWDEAETALEAVSEIATRVNNDEVNGIAIAKLALVDRERGHLEEALDRLERSLEIIREARDSYHRSKYRLALGSTYLQIGDFDRAAEQIERGIDLAVEHEFSAWHANGLKARGILERERGDFEAALEDQRAGLERVTALDSERDIAIHRTELAETLCRARNTDGHGTDGDGTDRAQQALEQSQAALETLPDGFRLAAVTARIVRAGALRRTGDVVEARTELESIYGESADVSNEAALRCLRELGACRLELGDDEAGRNRLQEGRELAIETGATLFVDQFDERLERARGPDRDFAAPERLESTGETGKSRDPSL</sequence>
<reference evidence="7 8" key="1">
    <citation type="submission" date="2020-01" db="EMBL/GenBank/DDBJ databases">
        <title>Natronorubrum sp. JWXQ-INN 674 isolated from Inner Mongolia Autonomous Region of China.</title>
        <authorList>
            <person name="Xue Q."/>
        </authorList>
    </citation>
    <scope>NUCLEOTIDE SEQUENCE [LARGE SCALE GENOMIC DNA]</scope>
    <source>
        <strain evidence="7 8">JWXQ-INN-674</strain>
    </source>
</reference>
<dbReference type="AlphaFoldDB" id="A0A6B0VT58"/>
<dbReference type="InterPro" id="IPR041664">
    <property type="entry name" value="AAA_16"/>
</dbReference>
<dbReference type="PANTHER" id="PTHR16305">
    <property type="entry name" value="TESTICULAR SOLUBLE ADENYLYL CYCLASE"/>
    <property type="match status" value="1"/>
</dbReference>
<feature type="repeat" description="TPR" evidence="3">
    <location>
        <begin position="689"/>
        <end position="722"/>
    </location>
</feature>
<keyword evidence="1" id="KW-0547">Nucleotide-binding</keyword>
<dbReference type="InterPro" id="IPR019734">
    <property type="entry name" value="TPR_rpt"/>
</dbReference>
<evidence type="ECO:0000256" key="5">
    <source>
        <dbReference type="SAM" id="MobiDB-lite"/>
    </source>
</evidence>
<keyword evidence="8" id="KW-1185">Reference proteome</keyword>
<dbReference type="Pfam" id="PF13424">
    <property type="entry name" value="TPR_12"/>
    <property type="match status" value="2"/>
</dbReference>
<dbReference type="InterPro" id="IPR027417">
    <property type="entry name" value="P-loop_NTPase"/>
</dbReference>
<dbReference type="Pfam" id="PF13181">
    <property type="entry name" value="TPR_8"/>
    <property type="match status" value="1"/>
</dbReference>
<feature type="repeat" description="TPR" evidence="3">
    <location>
        <begin position="849"/>
        <end position="882"/>
    </location>
</feature>